<dbReference type="NCBIfam" id="NF040974">
    <property type="entry name" value="RepABC_RepC"/>
    <property type="match status" value="1"/>
</dbReference>
<dbReference type="OrthoDB" id="7488837at2"/>
<dbReference type="RefSeq" id="WP_099516311.1">
    <property type="nucleotide sequence ID" value="NZ_CP016621.1"/>
</dbReference>
<evidence type="ECO:0000259" key="3">
    <source>
        <dbReference type="Pfam" id="PF11800"/>
    </source>
</evidence>
<evidence type="ECO:0000256" key="1">
    <source>
        <dbReference type="SAM" id="MobiDB-lite"/>
    </source>
</evidence>
<sequence>MEPHRSTSPAGRRPLSLAMMAARAVADACPPDTIIRKWTVLDHLREAKKAVGVSDRALAVLHALLTFHPETTLTAGEGLVVFPSNYALSHRANGMAPTTLRRNLADLVEAGLIIRRDSPNGKRYARKGEGGQIEQAFGFDLGPLVARAGEFARLAKEARDRAKARHLLREEISILRRDLSKTITAALAEGLDGPWEAHRAALEAAGPMPARNADYPALEAYAAILRPLWANVDKSLRDNVKAQKVDTNESRSGRHHKSQNPESLLEEKTDFRRNDEGEAPKPRPAPPSLRLADYKRAAPSGRGELPMPSRPPAPVSCSLDLGLVVRVCPDIGAYARGGQGIRSWRDLLDAADLARSALGIAPDAWREARAVMGDEQASVVIAVILQRHETIRIPGGYLRGLIERARAGRFTLRSVLLALLRSSMNDDVKQHT</sequence>
<feature type="domain" description="Plasmid replication protein C N-terminal" evidence="2">
    <location>
        <begin position="13"/>
        <end position="186"/>
    </location>
</feature>
<feature type="region of interest" description="Disordered" evidence="1">
    <location>
        <begin position="273"/>
        <end position="292"/>
    </location>
</feature>
<dbReference type="KEGG" id="moc:BB934_45825"/>
<name>A0A1B2EZY5_9HYPH</name>
<reference evidence="4" key="1">
    <citation type="submission" date="2016-07" db="EMBL/GenBank/DDBJ databases">
        <title>Microvirga ossetica sp. nov. a new species of rhizobia isolated from root nodules of the legume species Vicia alpestris Steven originated from North Ossetia region in the Caucasus.</title>
        <authorList>
            <person name="Safronova V.I."/>
            <person name="Kuznetsova I.G."/>
            <person name="Sazanova A.L."/>
            <person name="Belimov A."/>
            <person name="Andronov E."/>
            <person name="Osledkin Y.S."/>
            <person name="Onishchuk O.P."/>
            <person name="Kurchak O.N."/>
            <person name="Shaposhnikov A.I."/>
            <person name="Willems A."/>
            <person name="Tikhonovich I.A."/>
        </authorList>
    </citation>
    <scope>NUCLEOTIDE SEQUENCE [LARGE SCALE GENOMIC DNA]</scope>
    <source>
        <strain evidence="4">V5/3M</strain>
        <plasmid evidence="4">unnamed5</plasmid>
    </source>
</reference>
<proteinExistence type="predicted"/>
<feature type="domain" description="Plasmid replication protein C C-terminal" evidence="3">
    <location>
        <begin position="321"/>
        <end position="421"/>
    </location>
</feature>
<feature type="region of interest" description="Disordered" evidence="1">
    <location>
        <begin position="243"/>
        <end position="268"/>
    </location>
</feature>
<gene>
    <name evidence="4" type="ORF">BB934_45825</name>
</gene>
<dbReference type="AlphaFoldDB" id="A0A1B2EZY5"/>
<organism evidence="4">
    <name type="scientific">Microvirga ossetica</name>
    <dbReference type="NCBI Taxonomy" id="1882682"/>
    <lineage>
        <taxon>Bacteria</taxon>
        <taxon>Pseudomonadati</taxon>
        <taxon>Pseudomonadota</taxon>
        <taxon>Alphaproteobacteria</taxon>
        <taxon>Hyphomicrobiales</taxon>
        <taxon>Methylobacteriaceae</taxon>
        <taxon>Microvirga</taxon>
    </lineage>
</organism>
<evidence type="ECO:0000313" key="4">
    <source>
        <dbReference type="EMBL" id="ANY85541.1"/>
    </source>
</evidence>
<keyword evidence="4" id="KW-0614">Plasmid</keyword>
<feature type="compositionally biased region" description="Basic and acidic residues" evidence="1">
    <location>
        <begin position="243"/>
        <end position="252"/>
    </location>
</feature>
<dbReference type="InterPro" id="IPR005090">
    <property type="entry name" value="RepC_N"/>
</dbReference>
<accession>A0A1B2EZY5</accession>
<protein>
    <submittedName>
        <fullName evidence="4">Replication initiation protein RepC</fullName>
    </submittedName>
</protein>
<evidence type="ECO:0000259" key="2">
    <source>
        <dbReference type="Pfam" id="PF03428"/>
    </source>
</evidence>
<dbReference type="EMBL" id="CP016621">
    <property type="protein sequence ID" value="ANY85541.1"/>
    <property type="molecule type" value="Genomic_DNA"/>
</dbReference>
<dbReference type="NCBIfam" id="NF010396">
    <property type="entry name" value="PRK13824.1"/>
    <property type="match status" value="1"/>
</dbReference>
<dbReference type="Pfam" id="PF03428">
    <property type="entry name" value="RP-C"/>
    <property type="match status" value="1"/>
</dbReference>
<dbReference type="InterPro" id="IPR047611">
    <property type="entry name" value="RepABC_RepC"/>
</dbReference>
<geneLocation type="plasmid" evidence="4">
    <name>unnamed5</name>
</geneLocation>
<dbReference type="Pfam" id="PF11800">
    <property type="entry name" value="RP-C_C"/>
    <property type="match status" value="1"/>
</dbReference>
<dbReference type="InterPro" id="IPR021760">
    <property type="entry name" value="RepC_C"/>
</dbReference>